<gene>
    <name evidence="2" type="ORF">H9648_18015</name>
</gene>
<organism evidence="2 3">
    <name type="scientific">Fictibacillus norfolkensis</name>
    <dbReference type="NCBI Taxonomy" id="2762233"/>
    <lineage>
        <taxon>Bacteria</taxon>
        <taxon>Bacillati</taxon>
        <taxon>Bacillota</taxon>
        <taxon>Bacilli</taxon>
        <taxon>Bacillales</taxon>
        <taxon>Fictibacillaceae</taxon>
        <taxon>Fictibacillus</taxon>
    </lineage>
</organism>
<dbReference type="EMBL" id="JACSQM010000011">
    <property type="protein sequence ID" value="MBD7965956.1"/>
    <property type="molecule type" value="Genomic_DNA"/>
</dbReference>
<protein>
    <submittedName>
        <fullName evidence="2">Uncharacterized protein</fullName>
    </submittedName>
</protein>
<evidence type="ECO:0000313" key="2">
    <source>
        <dbReference type="EMBL" id="MBD7965956.1"/>
    </source>
</evidence>
<comment type="caution">
    <text evidence="2">The sequence shown here is derived from an EMBL/GenBank/DDBJ whole genome shotgun (WGS) entry which is preliminary data.</text>
</comment>
<keyword evidence="1" id="KW-1133">Transmembrane helix</keyword>
<dbReference type="Proteomes" id="UP000603641">
    <property type="component" value="Unassembled WGS sequence"/>
</dbReference>
<keyword evidence="3" id="KW-1185">Reference proteome</keyword>
<keyword evidence="1" id="KW-0472">Membrane</keyword>
<keyword evidence="1" id="KW-0812">Transmembrane</keyword>
<sequence length="222" mass="25402">MLSLVEFFNENSGALSVIINFLLVVITFVYVILTGNLARTSNKTIEQTFNEYKENKIKDENVRKNLIYLLNSEIYMNSFIYVFSQYYLLNGNQVKMGERLKHFLISGGTSIDAVSKGHIISHTKSNTWKEINAQCAHYLPNCLMKELTGYYAGVDHSKIFSVNGMSKESFIEVSKTQLISSFNCFELLKNEESNLKTEFEFTIDNKILIVNKDTGLVIEKLN</sequence>
<feature type="transmembrane region" description="Helical" evidence="1">
    <location>
        <begin position="12"/>
        <end position="33"/>
    </location>
</feature>
<feature type="transmembrane region" description="Helical" evidence="1">
    <location>
        <begin position="66"/>
        <end position="89"/>
    </location>
</feature>
<dbReference type="RefSeq" id="WP_191755182.1">
    <property type="nucleotide sequence ID" value="NZ_JACSQM010000011.1"/>
</dbReference>
<proteinExistence type="predicted"/>
<accession>A0ABR8SR26</accession>
<reference evidence="2 3" key="1">
    <citation type="submission" date="2020-08" db="EMBL/GenBank/DDBJ databases">
        <title>A Genomic Blueprint of the Chicken Gut Microbiome.</title>
        <authorList>
            <person name="Gilroy R."/>
            <person name="Ravi A."/>
            <person name="Getino M."/>
            <person name="Pursley I."/>
            <person name="Horton D.L."/>
            <person name="Alikhan N.-F."/>
            <person name="Baker D."/>
            <person name="Gharbi K."/>
            <person name="Hall N."/>
            <person name="Watson M."/>
            <person name="Adriaenssens E.M."/>
            <person name="Foster-Nyarko E."/>
            <person name="Jarju S."/>
            <person name="Secka A."/>
            <person name="Antonio M."/>
            <person name="Oren A."/>
            <person name="Chaudhuri R."/>
            <person name="La Ragione R.M."/>
            <person name="Hildebrand F."/>
            <person name="Pallen M.J."/>
        </authorList>
    </citation>
    <scope>NUCLEOTIDE SEQUENCE [LARGE SCALE GENOMIC DNA]</scope>
    <source>
        <strain evidence="2 3">Sa2CUA10</strain>
    </source>
</reference>
<evidence type="ECO:0000313" key="3">
    <source>
        <dbReference type="Proteomes" id="UP000603641"/>
    </source>
</evidence>
<name>A0ABR8SR26_9BACL</name>
<evidence type="ECO:0000256" key="1">
    <source>
        <dbReference type="SAM" id="Phobius"/>
    </source>
</evidence>